<dbReference type="EMBL" id="MG011690">
    <property type="protein sequence ID" value="AVK76251.1"/>
    <property type="molecule type" value="Genomic_DNA"/>
</dbReference>
<dbReference type="KEGG" id="vg:36842964"/>
<evidence type="ECO:0000313" key="2">
    <source>
        <dbReference type="EMBL" id="AVK76251.1"/>
    </source>
</evidence>
<organism evidence="2">
    <name type="scientific">Pandoravirus neocaledonia</name>
    <dbReference type="NCBI Taxonomy" id="2107708"/>
    <lineage>
        <taxon>Viruses</taxon>
        <taxon>Pandoravirus</taxon>
    </lineage>
</organism>
<gene>
    <name evidence="2" type="ORF">pneo_cds_644</name>
</gene>
<evidence type="ECO:0000256" key="1">
    <source>
        <dbReference type="SAM" id="MobiDB-lite"/>
    </source>
</evidence>
<name>A0A2U7UCR5_9VIRU</name>
<protein>
    <submittedName>
        <fullName evidence="2">Uncharacterized protein</fullName>
    </submittedName>
</protein>
<reference evidence="2" key="1">
    <citation type="journal article" date="2018" name="Nat. Commun.">
        <title>Diversity and evolution of the emerging Pandoraviridae family.</title>
        <authorList>
            <person name="Legendre M."/>
            <person name="Fabre E."/>
            <person name="Poirot O."/>
            <person name="Jeudy S."/>
            <person name="Lartigue A."/>
            <person name="Alempic J.M."/>
            <person name="Beucher L."/>
            <person name="Philippe N."/>
            <person name="Bertaux L."/>
            <person name="Christo-Foroux E."/>
            <person name="Labadie K."/>
            <person name="Coute Y."/>
            <person name="Abergel C."/>
            <person name="Claverie J.M."/>
        </authorList>
    </citation>
    <scope>NUCLEOTIDE SEQUENCE [LARGE SCALE GENOMIC DNA]</scope>
    <source>
        <strain evidence="2">Neocaledonia</strain>
    </source>
</reference>
<feature type="region of interest" description="Disordered" evidence="1">
    <location>
        <begin position="252"/>
        <end position="289"/>
    </location>
</feature>
<dbReference type="Proteomes" id="UP000249287">
    <property type="component" value="Segment"/>
</dbReference>
<feature type="compositionally biased region" description="Basic residues" evidence="1">
    <location>
        <begin position="258"/>
        <end position="288"/>
    </location>
</feature>
<dbReference type="GeneID" id="36842964"/>
<sequence length="306" mass="33819">MNAPNPAPASGAAPAVCASYLKSIYPSVDAMQAVAIAVSVSVEHLIKCIKATYREGIARDARPRRIAFTLHHASGLTWMDYACLLDQTSAQPAADAQVGDALAARADTAAAGVAPHGTNKQTTSHPAGVENSCAGQEPDVARDKRLIRAAVGIVDYLASISIVASLARLPDALDINNPQGHLVPICPDASDSDDVERTDARQIVSQLLLCTMMQGRDHDIVIYVDVKRDQLWCHLVPVSLAPTFRLTTKRMCPQSLQRPRRRRHRRTRRRRPPRCRPSPRARRHRRPSRLWQCTRTCRPRRPPRHS</sequence>
<dbReference type="RefSeq" id="YP_009482254.1">
    <property type="nucleotide sequence ID" value="NC_037666.1"/>
</dbReference>
<proteinExistence type="predicted"/>
<accession>A0A2U7UCR5</accession>
<feature type="region of interest" description="Disordered" evidence="1">
    <location>
        <begin position="112"/>
        <end position="135"/>
    </location>
</feature>